<organism evidence="4 5">
    <name type="scientific">Luteitalea pratensis</name>
    <dbReference type="NCBI Taxonomy" id="1855912"/>
    <lineage>
        <taxon>Bacteria</taxon>
        <taxon>Pseudomonadati</taxon>
        <taxon>Acidobacteriota</taxon>
        <taxon>Vicinamibacteria</taxon>
        <taxon>Vicinamibacterales</taxon>
        <taxon>Vicinamibacteraceae</taxon>
        <taxon>Luteitalea</taxon>
    </lineage>
</organism>
<keyword evidence="2" id="KW-0802">TPR repeat</keyword>
<keyword evidence="5" id="KW-1185">Reference proteome</keyword>
<evidence type="ECO:0000256" key="2">
    <source>
        <dbReference type="PROSITE-ProRule" id="PRU00339"/>
    </source>
</evidence>
<dbReference type="PROSITE" id="PS50005">
    <property type="entry name" value="TPR"/>
    <property type="match status" value="1"/>
</dbReference>
<dbReference type="SMART" id="SM00028">
    <property type="entry name" value="TPR"/>
    <property type="match status" value="2"/>
</dbReference>
<evidence type="ECO:0000313" key="4">
    <source>
        <dbReference type="EMBL" id="AMY09131.1"/>
    </source>
</evidence>
<dbReference type="Pfam" id="PF07593">
    <property type="entry name" value="UnbV_ASPIC"/>
    <property type="match status" value="1"/>
</dbReference>
<keyword evidence="1" id="KW-0732">Signal</keyword>
<dbReference type="Gene3D" id="1.25.40.10">
    <property type="entry name" value="Tetratricopeptide repeat domain"/>
    <property type="match status" value="1"/>
</dbReference>
<dbReference type="InterPro" id="IPR013517">
    <property type="entry name" value="FG-GAP"/>
</dbReference>
<feature type="domain" description="ASPIC/UnbV" evidence="3">
    <location>
        <begin position="683"/>
        <end position="714"/>
    </location>
</feature>
<dbReference type="STRING" id="1855912.LuPra_02344"/>
<dbReference type="InterPro" id="IPR011519">
    <property type="entry name" value="UnbV_ASPIC"/>
</dbReference>
<dbReference type="InterPro" id="IPR019734">
    <property type="entry name" value="TPR_rpt"/>
</dbReference>
<dbReference type="KEGG" id="abac:LuPra_02344"/>
<name>A0A143PKU6_LUTPR</name>
<reference evidence="5" key="2">
    <citation type="submission" date="2016-04" db="EMBL/GenBank/DDBJ databases">
        <title>First Complete Genome Sequence of a Subdivision 6 Acidobacterium.</title>
        <authorList>
            <person name="Huang S."/>
            <person name="Vieira S."/>
            <person name="Bunk B."/>
            <person name="Riedel T."/>
            <person name="Sproeer C."/>
            <person name="Overmann J."/>
        </authorList>
    </citation>
    <scope>NUCLEOTIDE SEQUENCE [LARGE SCALE GENOMIC DNA]</scope>
    <source>
        <strain evidence="5">DSM 100886 HEG_-6_39</strain>
    </source>
</reference>
<dbReference type="InterPro" id="IPR028994">
    <property type="entry name" value="Integrin_alpha_N"/>
</dbReference>
<proteinExistence type="predicted"/>
<dbReference type="AlphaFoldDB" id="A0A143PKU6"/>
<accession>A0A143PKU6</accession>
<dbReference type="RefSeq" id="WP_110170907.1">
    <property type="nucleotide sequence ID" value="NZ_CP015136.1"/>
</dbReference>
<protein>
    <submittedName>
        <fullName evidence="4">Putative PEP-CTERM system TPR-repeat lipoprotein</fullName>
    </submittedName>
</protein>
<evidence type="ECO:0000259" key="3">
    <source>
        <dbReference type="Pfam" id="PF07593"/>
    </source>
</evidence>
<dbReference type="SUPFAM" id="SSF69318">
    <property type="entry name" value="Integrin alpha N-terminal domain"/>
    <property type="match status" value="1"/>
</dbReference>
<sequence length="1160" mass="124275">MTDSRLAAFALTIGMGFAVGPLAACRQTADVSPEVYREAVVAFHTALAAIDTSQEVLAREKLDRVVALVPQEPAGWANLGLLLLRQQENAAAREKLTRAAELAPNAAAIVRLQALVESREGNLAESTRLWRRAVELDPTDPKAAYALAQETERQGGKDADAEAQRVLEQLLTRSDSLPVRLDYARLAAKRGDARGLAQALGSLAAVSGAWPVAARERLAAVQAAAASNPRAAATQVAFLRNLLTRETAYRRALARVTTPLDAVGEPITRFLVLPAPTVAPAPPDTGIGFNIVVAGEDASSWVGTIAIHADDRETLIAATSTAIEVHTRPGWRIPLPAKQRTAPGDVRVIAADLNYDYRTDLVLLGADGLAFKAFTGQVDEGASVDRTADTKLDATTLRTPTRAGWPADVDVDGDLDLVIAPIDGDAFVLRNNGDGTFVRQQPFGPCSRLQGFAWADFDGEGVPDAACLDAAGAVQVFVNLRGGAFEAARVPGAPATLLAVAAGDVTGDGRPDLVGVTASGAIVALTFEEAASGAAQLQAPVWRWRDIARLPATPAGATTATTRLLLADLDNNAALDIIVSATDTQVLLGGSPYGFIALAAPIALRTRAVADLDDKGRLHLVGLMADGRLAVAENVGTKAYHWQRVRARAATATGDQRVNSFGIGGEVEVRSGLHVQTYPIAGPIVHIGLGEATTSDVIRIFWPNGVMQSEFLQKADATIRADQRLKGSCPWLFAWNGREMAFVTDLIWRSPLGLRINAQVTADASMTEDWVKVGGSQLVPRDGAHDLRITAELWETHFFDLVSLAVVDHPLGTEVFVDERFAIPAPALAPVVTGPLQPFARVIDDTGRDASAVVKSRDDQHLDFAGRGAYQGITRQHAIELVVPDEASRKGPLYLVAQGWVHPTDSSINVAIAQGTQAKPMGLALEVAGADGRFRVVKSNLGFPSGKDKSVLIPLDGVLPASGPRRLRLTTNLEIFWDRLAWAVGRPDVAVAPRRLPLRSAELRYRGFSVTAQQESAPERPRYVVQGTAPRWLDLEGFHTRFGDVLPLLTSVDDRYIIMNAGDELALRFTEAPAAGPGIVRDFIVVGDGWVKDGDYNTTFSRTVLPLPTHASGRYDKAPNNLEDDPVYRQHADDFATYHTRYVTPDARNALRARVPRQAR</sequence>
<keyword evidence="4" id="KW-0449">Lipoprotein</keyword>
<dbReference type="OrthoDB" id="98621at2"/>
<dbReference type="PANTHER" id="PTHR46580">
    <property type="entry name" value="SENSOR KINASE-RELATED"/>
    <property type="match status" value="1"/>
</dbReference>
<dbReference type="Pfam" id="PF13517">
    <property type="entry name" value="FG-GAP_3"/>
    <property type="match status" value="1"/>
</dbReference>
<dbReference type="PATRIC" id="fig|1813736.3.peg.2459"/>
<dbReference type="Proteomes" id="UP000076079">
    <property type="component" value="Chromosome"/>
</dbReference>
<dbReference type="SUPFAM" id="SSF48452">
    <property type="entry name" value="TPR-like"/>
    <property type="match status" value="1"/>
</dbReference>
<feature type="repeat" description="TPR" evidence="2">
    <location>
        <begin position="73"/>
        <end position="106"/>
    </location>
</feature>
<dbReference type="InterPro" id="IPR011990">
    <property type="entry name" value="TPR-like_helical_dom_sf"/>
</dbReference>
<gene>
    <name evidence="4" type="ORF">LuPra_02344</name>
</gene>
<dbReference type="EMBL" id="CP015136">
    <property type="protein sequence ID" value="AMY09131.1"/>
    <property type="molecule type" value="Genomic_DNA"/>
</dbReference>
<reference evidence="4 5" key="1">
    <citation type="journal article" date="2016" name="Genome Announc.">
        <title>First Complete Genome Sequence of a Subdivision 6 Acidobacterium Strain.</title>
        <authorList>
            <person name="Huang S."/>
            <person name="Vieira S."/>
            <person name="Bunk B."/>
            <person name="Riedel T."/>
            <person name="Sproer C."/>
            <person name="Overmann J."/>
        </authorList>
    </citation>
    <scope>NUCLEOTIDE SEQUENCE [LARGE SCALE GENOMIC DNA]</scope>
    <source>
        <strain evidence="5">DSM 100886 HEG_-6_39</strain>
    </source>
</reference>
<evidence type="ECO:0000256" key="1">
    <source>
        <dbReference type="ARBA" id="ARBA00022729"/>
    </source>
</evidence>
<evidence type="ECO:0000313" key="5">
    <source>
        <dbReference type="Proteomes" id="UP000076079"/>
    </source>
</evidence>
<dbReference type="PANTHER" id="PTHR46580:SF2">
    <property type="entry name" value="MAM DOMAIN-CONTAINING PROTEIN"/>
    <property type="match status" value="1"/>
</dbReference>
<dbReference type="Gene3D" id="2.130.10.130">
    <property type="entry name" value="Integrin alpha, N-terminal"/>
    <property type="match status" value="1"/>
</dbReference>